<organism evidence="3 4">
    <name type="scientific">Littorina saxatilis</name>
    <dbReference type="NCBI Taxonomy" id="31220"/>
    <lineage>
        <taxon>Eukaryota</taxon>
        <taxon>Metazoa</taxon>
        <taxon>Spiralia</taxon>
        <taxon>Lophotrochozoa</taxon>
        <taxon>Mollusca</taxon>
        <taxon>Gastropoda</taxon>
        <taxon>Caenogastropoda</taxon>
        <taxon>Littorinimorpha</taxon>
        <taxon>Littorinoidea</taxon>
        <taxon>Littorinidae</taxon>
        <taxon>Littorina</taxon>
    </lineage>
</organism>
<keyword evidence="4" id="KW-1185">Reference proteome</keyword>
<name>A0AAN9GQ67_9CAEN</name>
<dbReference type="InterPro" id="IPR001245">
    <property type="entry name" value="Ser-Thr/Tyr_kinase_cat_dom"/>
</dbReference>
<gene>
    <name evidence="3" type="ORF">V1264_002364</name>
</gene>
<dbReference type="InterPro" id="IPR000719">
    <property type="entry name" value="Prot_kinase_dom"/>
</dbReference>
<feature type="domain" description="Protein kinase" evidence="2">
    <location>
        <begin position="1026"/>
        <end position="1331"/>
    </location>
</feature>
<dbReference type="PROSITE" id="PS50011">
    <property type="entry name" value="PROTEIN_KINASE_DOM"/>
    <property type="match status" value="2"/>
</dbReference>
<feature type="region of interest" description="Disordered" evidence="1">
    <location>
        <begin position="871"/>
        <end position="902"/>
    </location>
</feature>
<dbReference type="InterPro" id="IPR011009">
    <property type="entry name" value="Kinase-like_dom_sf"/>
</dbReference>
<dbReference type="GO" id="GO:0005829">
    <property type="term" value="C:cytosol"/>
    <property type="evidence" value="ECO:0007669"/>
    <property type="project" value="TreeGrafter"/>
</dbReference>
<evidence type="ECO:0000313" key="3">
    <source>
        <dbReference type="EMBL" id="KAK7116734.1"/>
    </source>
</evidence>
<dbReference type="GO" id="GO:0005126">
    <property type="term" value="F:cytokine receptor binding"/>
    <property type="evidence" value="ECO:0007669"/>
    <property type="project" value="TreeGrafter"/>
</dbReference>
<dbReference type="InterPro" id="IPR051286">
    <property type="entry name" value="JAK"/>
</dbReference>
<dbReference type="GO" id="GO:0030154">
    <property type="term" value="P:cell differentiation"/>
    <property type="evidence" value="ECO:0007669"/>
    <property type="project" value="TreeGrafter"/>
</dbReference>
<proteinExistence type="predicted"/>
<reference evidence="3 4" key="1">
    <citation type="submission" date="2024-02" db="EMBL/GenBank/DDBJ databases">
        <title>Chromosome-scale genome assembly of the rough periwinkle Littorina saxatilis.</title>
        <authorList>
            <person name="De Jode A."/>
            <person name="Faria R."/>
            <person name="Formenti G."/>
            <person name="Sims Y."/>
            <person name="Smith T.P."/>
            <person name="Tracey A."/>
            <person name="Wood J.M.D."/>
            <person name="Zagrodzka Z.B."/>
            <person name="Johannesson K."/>
            <person name="Butlin R.K."/>
            <person name="Leder E.H."/>
        </authorList>
    </citation>
    <scope>NUCLEOTIDE SEQUENCE [LARGE SCALE GENOMIC DNA]</scope>
    <source>
        <strain evidence="3">Snail1</strain>
        <tissue evidence="3">Muscle</tissue>
    </source>
</reference>
<dbReference type="SUPFAM" id="SSF56112">
    <property type="entry name" value="Protein kinase-like (PK-like)"/>
    <property type="match status" value="2"/>
</dbReference>
<dbReference type="PROSITE" id="PS00109">
    <property type="entry name" value="PROTEIN_KINASE_TYR"/>
    <property type="match status" value="1"/>
</dbReference>
<accession>A0AAN9GQ67</accession>
<dbReference type="PANTHER" id="PTHR45807">
    <property type="entry name" value="TYROSINE-PROTEIN KINASE HOPSCOTCH"/>
    <property type="match status" value="1"/>
</dbReference>
<comment type="caution">
    <text evidence="3">The sequence shown here is derived from an EMBL/GenBank/DDBJ whole genome shotgun (WGS) entry which is preliminary data.</text>
</comment>
<sequence>MGETYTPMSVSKPSITVNFYGSNIFTTPPLTIIQEGLPLSCEQVCIRCAEHLSASLGKLFPLEDWDKIGPKFFPMFGLYAADHDLQQWIPDAHIFDSFTSNLKFYFRVRVRPARESIPEGMFADYLCCQCTEDFLTGRVWSHFGVEIKIGDVKDISKRALWILMAGASYKLQGTVACRPERILHTPLKEITTLEHIRNKVNVQRLLPEKMPPELEKQYNIMSASTFNIRNPFMRIESKSVLRTYTKDFFKKWGEETLSVMRHSFVEDFLANVPYYLLEYFPAEKVENYPTQKGKNGEELNLGPLPSVSVELVIRPHQDGCVPGLYFNKKFKAHLRDIFGADISECERVQAKNQKCRVLLKIQHTQPMILDLPNQASAKSFLTVLETYCRLKYNYYESLNVEYLAAPSLQVLKDLHCFGPMEEETARRYLREQTDNDERLAQCEACYILYQDAQDFGLLHATGIKMDPEGPEIVTYDIHFTMDKAGSGYSCCMKVGGEEKSFPDVQQLRYFLTTTLNLGQRIFDAEGSTCGAMQLLQEDSILENIYSYAGVENERRGRQGREDLGNQPLMYREDQVNMAEASLIAKGEFCDVYQFKQINRGREAILKKVTHKTAAVQNAYREGAELLLRLHDHCHFFVRVYGFMITNPTRIIYECMPDGNGSLLQRLRDENAPPLNWLQVASVLKQLAECLCSLKEAGMVYGNFCCAKILILKEKDTALTIRLGDPSMALYHSNLSLEDAHNAQRMAWLAPERRSGRLVKEVRKPSKSTLASEVYSLGTSIWEMICRGKDPIQCIPHSIKVQDFFKNNKLPDPEFKKVMATHGDVSSVPIPVNRTQQWVESQNFTTVAVGDNLQEGEIADYNQVTVADSEQGSNFASGETGMTELSGKSGQGKSKDVDQSRRAVAGTETLRKIQEKVLKLMHDCWQDNPHQRPAPLPLMKAACEVEELAERATTGSDLWNIQLVLSIALETGNVQDKEEGEKLFKQVRQTQANQAQQEREDYEVVRDLERQVRQHITSAIDHTLLTPIGDTPLGKGNYGTVMAAYLQEPSETRAMEAAARMKREKVAVKTIKEDQSPNQTAQLLKEALNVFSLEHPHVVKLKGIVMKGQDSPKYQLVMEFADKGTLEEYAQVDSNRLRNIGFKQEMQRFAVHIARGMQYICETEKMIHGDLAARNVLLFSADGSGHTPFTAKLCDFGLSHKLTKGQKLGIYYYDIKQSKVKTGAPICWMPCETIENWNEKELMHTIKTDVWSFGVTLWEMFSGRDPHTQLNEKNLGNDELIMELNKIYKEGVRLPKLEHFPAKVYAVMEQCWKQDDTARPNFSRLIEMIENLEENDLK</sequence>
<dbReference type="GO" id="GO:0035556">
    <property type="term" value="P:intracellular signal transduction"/>
    <property type="evidence" value="ECO:0007669"/>
    <property type="project" value="TreeGrafter"/>
</dbReference>
<feature type="domain" description="Protein kinase" evidence="2">
    <location>
        <begin position="577"/>
        <end position="947"/>
    </location>
</feature>
<dbReference type="Gene3D" id="1.10.510.10">
    <property type="entry name" value="Transferase(Phosphotransferase) domain 1"/>
    <property type="match status" value="2"/>
</dbReference>
<dbReference type="Gene3D" id="3.30.200.20">
    <property type="entry name" value="Phosphorylase Kinase, domain 1"/>
    <property type="match status" value="1"/>
</dbReference>
<dbReference type="GO" id="GO:0019221">
    <property type="term" value="P:cytokine-mediated signaling pathway"/>
    <property type="evidence" value="ECO:0007669"/>
    <property type="project" value="TreeGrafter"/>
</dbReference>
<dbReference type="Proteomes" id="UP001374579">
    <property type="component" value="Unassembled WGS sequence"/>
</dbReference>
<dbReference type="EMBL" id="JBAMIC010000001">
    <property type="protein sequence ID" value="KAK7116734.1"/>
    <property type="molecule type" value="Genomic_DNA"/>
</dbReference>
<evidence type="ECO:0000256" key="1">
    <source>
        <dbReference type="SAM" id="MobiDB-lite"/>
    </source>
</evidence>
<dbReference type="InterPro" id="IPR008266">
    <property type="entry name" value="Tyr_kinase_AS"/>
</dbReference>
<dbReference type="GO" id="GO:0007259">
    <property type="term" value="P:cell surface receptor signaling pathway via JAK-STAT"/>
    <property type="evidence" value="ECO:0007669"/>
    <property type="project" value="TreeGrafter"/>
</dbReference>
<protein>
    <recommendedName>
        <fullName evidence="2">Protein kinase domain-containing protein</fullName>
    </recommendedName>
</protein>
<evidence type="ECO:0000259" key="2">
    <source>
        <dbReference type="PROSITE" id="PS50011"/>
    </source>
</evidence>
<dbReference type="GO" id="GO:0004715">
    <property type="term" value="F:non-membrane spanning protein tyrosine kinase activity"/>
    <property type="evidence" value="ECO:0007669"/>
    <property type="project" value="TreeGrafter"/>
</dbReference>
<dbReference type="PANTHER" id="PTHR45807:SF7">
    <property type="entry name" value="TYROSINE-PROTEIN KINASE HOPSCOTCH"/>
    <property type="match status" value="1"/>
</dbReference>
<dbReference type="GO" id="GO:0005524">
    <property type="term" value="F:ATP binding"/>
    <property type="evidence" value="ECO:0007669"/>
    <property type="project" value="InterPro"/>
</dbReference>
<dbReference type="Pfam" id="PF07714">
    <property type="entry name" value="PK_Tyr_Ser-Thr"/>
    <property type="match status" value="2"/>
</dbReference>
<evidence type="ECO:0000313" key="4">
    <source>
        <dbReference type="Proteomes" id="UP001374579"/>
    </source>
</evidence>